<evidence type="ECO:0000313" key="2">
    <source>
        <dbReference type="EMBL" id="KAK0457198.1"/>
    </source>
</evidence>
<keyword evidence="1" id="KW-0732">Signal</keyword>
<evidence type="ECO:0000313" key="3">
    <source>
        <dbReference type="Proteomes" id="UP001175211"/>
    </source>
</evidence>
<name>A0AA39KE90_ARMTA</name>
<dbReference type="RefSeq" id="XP_060329513.1">
    <property type="nucleotide sequence ID" value="XM_060477575.1"/>
</dbReference>
<dbReference type="EMBL" id="JAUEPS010000022">
    <property type="protein sequence ID" value="KAK0457198.1"/>
    <property type="molecule type" value="Genomic_DNA"/>
</dbReference>
<accession>A0AA39KE90</accession>
<feature type="chain" id="PRO_5041357650" evidence="1">
    <location>
        <begin position="22"/>
        <end position="159"/>
    </location>
</feature>
<evidence type="ECO:0000256" key="1">
    <source>
        <dbReference type="SAM" id="SignalP"/>
    </source>
</evidence>
<proteinExistence type="predicted"/>
<sequence length="159" mass="18038">MLLRLLTLPPLFVLCISHSRGDLSVITALRHAFDEWHDTFASIEGACNAFASNIDISHAKDYVMSDTYGKWACDAAVDSVPLFQGFLESVVSRKEDFHTVGYSSDVCHLLKGIERDRYPFNMKFMASVPVTYKECMKNRYETTEKMLQTAVEAYCENDS</sequence>
<comment type="caution">
    <text evidence="2">The sequence shown here is derived from an EMBL/GenBank/DDBJ whole genome shotgun (WGS) entry which is preliminary data.</text>
</comment>
<protein>
    <submittedName>
        <fullName evidence="2">Uncharacterized protein</fullName>
    </submittedName>
</protein>
<organism evidence="2 3">
    <name type="scientific">Armillaria tabescens</name>
    <name type="common">Ringless honey mushroom</name>
    <name type="synonym">Agaricus tabescens</name>
    <dbReference type="NCBI Taxonomy" id="1929756"/>
    <lineage>
        <taxon>Eukaryota</taxon>
        <taxon>Fungi</taxon>
        <taxon>Dikarya</taxon>
        <taxon>Basidiomycota</taxon>
        <taxon>Agaricomycotina</taxon>
        <taxon>Agaricomycetes</taxon>
        <taxon>Agaricomycetidae</taxon>
        <taxon>Agaricales</taxon>
        <taxon>Marasmiineae</taxon>
        <taxon>Physalacriaceae</taxon>
        <taxon>Desarmillaria</taxon>
    </lineage>
</organism>
<feature type="signal peptide" evidence="1">
    <location>
        <begin position="1"/>
        <end position="21"/>
    </location>
</feature>
<reference evidence="2" key="1">
    <citation type="submission" date="2023-06" db="EMBL/GenBank/DDBJ databases">
        <authorList>
            <consortium name="Lawrence Berkeley National Laboratory"/>
            <person name="Ahrendt S."/>
            <person name="Sahu N."/>
            <person name="Indic B."/>
            <person name="Wong-Bajracharya J."/>
            <person name="Merenyi Z."/>
            <person name="Ke H.-M."/>
            <person name="Monk M."/>
            <person name="Kocsube S."/>
            <person name="Drula E."/>
            <person name="Lipzen A."/>
            <person name="Balint B."/>
            <person name="Henrissat B."/>
            <person name="Andreopoulos B."/>
            <person name="Martin F.M."/>
            <person name="Harder C.B."/>
            <person name="Rigling D."/>
            <person name="Ford K.L."/>
            <person name="Foster G.D."/>
            <person name="Pangilinan J."/>
            <person name="Papanicolaou A."/>
            <person name="Barry K."/>
            <person name="LaButti K."/>
            <person name="Viragh M."/>
            <person name="Koriabine M."/>
            <person name="Yan M."/>
            <person name="Riley R."/>
            <person name="Champramary S."/>
            <person name="Plett K.L."/>
            <person name="Tsai I.J."/>
            <person name="Slot J."/>
            <person name="Sipos G."/>
            <person name="Plett J."/>
            <person name="Nagy L.G."/>
            <person name="Grigoriev I.V."/>
        </authorList>
    </citation>
    <scope>NUCLEOTIDE SEQUENCE</scope>
    <source>
        <strain evidence="2">CCBAS 213</strain>
    </source>
</reference>
<gene>
    <name evidence="2" type="ORF">EV420DRAFT_1643951</name>
</gene>
<dbReference type="GeneID" id="85361123"/>
<dbReference type="Proteomes" id="UP001175211">
    <property type="component" value="Unassembled WGS sequence"/>
</dbReference>
<keyword evidence="3" id="KW-1185">Reference proteome</keyword>
<dbReference type="AlphaFoldDB" id="A0AA39KE90"/>